<dbReference type="GO" id="GO:0006629">
    <property type="term" value="P:lipid metabolic process"/>
    <property type="evidence" value="ECO:0007669"/>
    <property type="project" value="InterPro"/>
</dbReference>
<dbReference type="PANTHER" id="PTHR46211">
    <property type="entry name" value="GLYCEROPHOSPHORYL DIESTER PHOSPHODIESTERASE"/>
    <property type="match status" value="1"/>
</dbReference>
<sequence length="236" mass="26042">MLVLAHRGASAYAPENTEPAFRKAIELGADGVELDVHLCKDGHMVVNHNFDVDHNSDGLGLIEEYTLRELKQLDFGLWKGVEFKGTSILTLEEALEIVKNMKLINIEIKSAQTPYPGLAEKVCGLVRKMALTQKVILSSFNHRVAVECHKSGLPAGLLYDKPIFNPARYAHRQGAQAIHPHSALLSKNQVRIAKELGIQVNVWTVDKPKRALTLQGWGCDAVITNTPDVILKALGR</sequence>
<protein>
    <submittedName>
        <fullName evidence="2">Glycerophosphodiester phosphodiesterase</fullName>
    </submittedName>
</protein>
<reference evidence="2 3" key="1">
    <citation type="submission" date="2018-08" db="EMBL/GenBank/DDBJ databases">
        <title>A genome reference for cultivated species of the human gut microbiota.</title>
        <authorList>
            <person name="Zou Y."/>
            <person name="Xue W."/>
            <person name="Luo G."/>
        </authorList>
    </citation>
    <scope>NUCLEOTIDE SEQUENCE [LARGE SCALE GENOMIC DNA]</scope>
    <source>
        <strain evidence="2 3">AF28-26</strain>
    </source>
</reference>
<evidence type="ECO:0000313" key="3">
    <source>
        <dbReference type="Proteomes" id="UP000284751"/>
    </source>
</evidence>
<dbReference type="InterPro" id="IPR030395">
    <property type="entry name" value="GP_PDE_dom"/>
</dbReference>
<name>A0A412B0W3_9FIRM</name>
<dbReference type="InterPro" id="IPR017946">
    <property type="entry name" value="PLC-like_Pdiesterase_TIM-brl"/>
</dbReference>
<dbReference type="GO" id="GO:0008081">
    <property type="term" value="F:phosphoric diester hydrolase activity"/>
    <property type="evidence" value="ECO:0007669"/>
    <property type="project" value="InterPro"/>
</dbReference>
<comment type="caution">
    <text evidence="2">The sequence shown here is derived from an EMBL/GenBank/DDBJ whole genome shotgun (WGS) entry which is preliminary data.</text>
</comment>
<dbReference type="Proteomes" id="UP000284751">
    <property type="component" value="Unassembled WGS sequence"/>
</dbReference>
<accession>A0A412B0W3</accession>
<dbReference type="PROSITE" id="PS51704">
    <property type="entry name" value="GP_PDE"/>
    <property type="match status" value="1"/>
</dbReference>
<dbReference type="Pfam" id="PF03009">
    <property type="entry name" value="GDPD"/>
    <property type="match status" value="1"/>
</dbReference>
<feature type="domain" description="GP-PDE" evidence="1">
    <location>
        <begin position="1"/>
        <end position="234"/>
    </location>
</feature>
<evidence type="ECO:0000259" key="1">
    <source>
        <dbReference type="PROSITE" id="PS51704"/>
    </source>
</evidence>
<organism evidence="2 3">
    <name type="scientific">[Clostridium] leptum</name>
    <dbReference type="NCBI Taxonomy" id="1535"/>
    <lineage>
        <taxon>Bacteria</taxon>
        <taxon>Bacillati</taxon>
        <taxon>Bacillota</taxon>
        <taxon>Clostridia</taxon>
        <taxon>Eubacteriales</taxon>
        <taxon>Oscillospiraceae</taxon>
        <taxon>Oscillospiraceae incertae sedis</taxon>
    </lineage>
</organism>
<dbReference type="Gene3D" id="3.20.20.190">
    <property type="entry name" value="Phosphatidylinositol (PI) phosphodiesterase"/>
    <property type="match status" value="1"/>
</dbReference>
<dbReference type="PANTHER" id="PTHR46211:SF1">
    <property type="entry name" value="GLYCEROPHOSPHODIESTER PHOSPHODIESTERASE, CYTOPLASMIC"/>
    <property type="match status" value="1"/>
</dbReference>
<evidence type="ECO:0000313" key="2">
    <source>
        <dbReference type="EMBL" id="RGQ44289.1"/>
    </source>
</evidence>
<dbReference type="AlphaFoldDB" id="A0A412B0W3"/>
<proteinExistence type="predicted"/>
<dbReference type="EMBL" id="QRTC01000002">
    <property type="protein sequence ID" value="RGQ44289.1"/>
    <property type="molecule type" value="Genomic_DNA"/>
</dbReference>
<gene>
    <name evidence="2" type="ORF">DWY99_01250</name>
</gene>
<dbReference type="SUPFAM" id="SSF51695">
    <property type="entry name" value="PLC-like phosphodiesterases"/>
    <property type="match status" value="1"/>
</dbReference>